<feature type="domain" description="Beta-lactamase-related" evidence="1">
    <location>
        <begin position="8"/>
        <end position="355"/>
    </location>
</feature>
<name>A0A4V0YDR4_9MICO</name>
<dbReference type="Proteomes" id="UP000293995">
    <property type="component" value="Chromosome"/>
</dbReference>
<dbReference type="GO" id="GO:0016787">
    <property type="term" value="F:hydrolase activity"/>
    <property type="evidence" value="ECO:0007669"/>
    <property type="project" value="UniProtKB-KW"/>
</dbReference>
<evidence type="ECO:0000313" key="3">
    <source>
        <dbReference type="Proteomes" id="UP000293995"/>
    </source>
</evidence>
<keyword evidence="2" id="KW-0378">Hydrolase</keyword>
<dbReference type="PANTHER" id="PTHR43283:SF3">
    <property type="entry name" value="BETA-LACTAMASE FAMILY PROTEIN (AFU_ORTHOLOGUE AFUA_5G07500)"/>
    <property type="match status" value="1"/>
</dbReference>
<evidence type="ECO:0000313" key="2">
    <source>
        <dbReference type="EMBL" id="QAY61621.1"/>
    </source>
</evidence>
<dbReference type="Gene3D" id="3.40.710.10">
    <property type="entry name" value="DD-peptidase/beta-lactamase superfamily"/>
    <property type="match status" value="1"/>
</dbReference>
<reference evidence="2 3" key="1">
    <citation type="submission" date="2019-01" db="EMBL/GenBank/DDBJ databases">
        <title>Genome sequencing of strain DFW100M-13.</title>
        <authorList>
            <person name="Heo J."/>
            <person name="Kim S.-J."/>
            <person name="Kim J.-S."/>
            <person name="Hong S.-B."/>
            <person name="Kwon S.-W."/>
        </authorList>
    </citation>
    <scope>NUCLEOTIDE SEQUENCE [LARGE SCALE GENOMIC DNA]</scope>
    <source>
        <strain evidence="2 3">DFW100M-13</strain>
    </source>
</reference>
<proteinExistence type="predicted"/>
<dbReference type="AlphaFoldDB" id="A0A4V0YDR4"/>
<accession>A0A4V0YDR4</accession>
<dbReference type="InterPro" id="IPR012338">
    <property type="entry name" value="Beta-lactam/transpept-like"/>
</dbReference>
<gene>
    <name evidence="2" type="ORF">ET475_17695</name>
</gene>
<protein>
    <submittedName>
        <fullName evidence="2">Class A beta-lactamase-related serine hydrolase</fullName>
    </submittedName>
</protein>
<dbReference type="RefSeq" id="WP_129393434.1">
    <property type="nucleotide sequence ID" value="NZ_CP035494.1"/>
</dbReference>
<dbReference type="EMBL" id="CP035494">
    <property type="protein sequence ID" value="QAY61621.1"/>
    <property type="molecule type" value="Genomic_DNA"/>
</dbReference>
<keyword evidence="3" id="KW-1185">Reference proteome</keyword>
<dbReference type="SUPFAM" id="SSF56601">
    <property type="entry name" value="beta-lactamase/transpeptidase-like"/>
    <property type="match status" value="1"/>
</dbReference>
<dbReference type="PANTHER" id="PTHR43283">
    <property type="entry name" value="BETA-LACTAMASE-RELATED"/>
    <property type="match status" value="1"/>
</dbReference>
<dbReference type="InterPro" id="IPR050789">
    <property type="entry name" value="Diverse_Enzym_Activities"/>
</dbReference>
<dbReference type="Pfam" id="PF00144">
    <property type="entry name" value="Beta-lactamase"/>
    <property type="match status" value="1"/>
</dbReference>
<dbReference type="KEGG" id="mprt:ET475_17695"/>
<dbReference type="OrthoDB" id="9809635at2"/>
<evidence type="ECO:0000259" key="1">
    <source>
        <dbReference type="Pfam" id="PF00144"/>
    </source>
</evidence>
<sequence length="375" mass="40765">MRHQDLDTAVDDSVAAGVPLVIAGVTDADATSYLHAAGAAPDTVIALYSATKAFTATAALQCVEDGLIDLDAPAREYVPEIAALQVLEDLGDDGTVRSRPPTRDITPRMLLLHTSGLAYDMFDKRYALLARERMRHPSSTPLWDSINTPLLHDPGERWTYGTSMDWMGLVIAAVRGKRLDDVFAERIYAPCGMTSTSFDISPDMRARLSRVYRHQRDGSIVPTKVSPPDTPELDMGGQGLFSTVSDLLALLRVWLGDGSAPGGQVLRPDTLAWAVQGAPGVEPTPLPSAIPALTREADFFPGQRKSWAYSFLRNEDDVADGRRAGSLTWAGLPNVFYWIDRASGVAAVWASQLLPFFDPLCEEGVEAFEKAVYAE</sequence>
<organism evidence="2 3">
    <name type="scientific">Microbacterium protaetiae</name>
    <dbReference type="NCBI Taxonomy" id="2509458"/>
    <lineage>
        <taxon>Bacteria</taxon>
        <taxon>Bacillati</taxon>
        <taxon>Actinomycetota</taxon>
        <taxon>Actinomycetes</taxon>
        <taxon>Micrococcales</taxon>
        <taxon>Microbacteriaceae</taxon>
        <taxon>Microbacterium</taxon>
    </lineage>
</organism>
<dbReference type="InterPro" id="IPR001466">
    <property type="entry name" value="Beta-lactam-related"/>
</dbReference>